<feature type="region of interest" description="Disordered" evidence="1">
    <location>
        <begin position="1"/>
        <end position="36"/>
    </location>
</feature>
<dbReference type="EMBL" id="JAGSOG010000080">
    <property type="protein sequence ID" value="MBR7835048.1"/>
    <property type="molecule type" value="Genomic_DNA"/>
</dbReference>
<protein>
    <submittedName>
        <fullName evidence="3">RICIN domain-containing protein</fullName>
    </submittedName>
</protein>
<reference evidence="3" key="1">
    <citation type="submission" date="2021-04" db="EMBL/GenBank/DDBJ databases">
        <title>Genome based classification of Actinospica acidithermotolerans sp. nov., an actinobacterium isolated from an Indonesian hot spring.</title>
        <authorList>
            <person name="Kusuma A.B."/>
            <person name="Putra K.E."/>
            <person name="Nafisah S."/>
            <person name="Loh J."/>
            <person name="Nouioui I."/>
            <person name="Goodfellow M."/>
        </authorList>
    </citation>
    <scope>NUCLEOTIDE SEQUENCE</scope>
    <source>
        <strain evidence="3">CSCA 57</strain>
    </source>
</reference>
<dbReference type="SMART" id="SM00458">
    <property type="entry name" value="RICIN"/>
    <property type="match status" value="1"/>
</dbReference>
<dbReference type="AlphaFoldDB" id="A0A941ISM6"/>
<accession>A0A941ISM6</accession>
<evidence type="ECO:0000313" key="3">
    <source>
        <dbReference type="EMBL" id="MBR7835048.1"/>
    </source>
</evidence>
<name>A0A941ISM6_9ACTN</name>
<organism evidence="3 4">
    <name type="scientific">Actinospica durhamensis</name>
    <dbReference type="NCBI Taxonomy" id="1508375"/>
    <lineage>
        <taxon>Bacteria</taxon>
        <taxon>Bacillati</taxon>
        <taxon>Actinomycetota</taxon>
        <taxon>Actinomycetes</taxon>
        <taxon>Catenulisporales</taxon>
        <taxon>Actinospicaceae</taxon>
        <taxon>Actinospica</taxon>
    </lineage>
</organism>
<feature type="non-terminal residue" evidence="3">
    <location>
        <position position="1"/>
    </location>
</feature>
<evidence type="ECO:0000256" key="1">
    <source>
        <dbReference type="SAM" id="MobiDB-lite"/>
    </source>
</evidence>
<proteinExistence type="predicted"/>
<sequence>HDPRNPGDPARTATRQSPLPGHPARPINDQEISTPESARWIRAQVWTVEANGTLRTSGMCLDVEGGNDVDGTLIDLYTCNGTGAQVWTARSDGELYNPLSAKCLDDPAGDGSGTQLEIWDCHDGVNQVWTLP</sequence>
<dbReference type="SUPFAM" id="SSF50370">
    <property type="entry name" value="Ricin B-like lectins"/>
    <property type="match status" value="1"/>
</dbReference>
<feature type="domain" description="Ricin B lectin" evidence="2">
    <location>
        <begin position="11"/>
        <end position="132"/>
    </location>
</feature>
<dbReference type="Pfam" id="PF00652">
    <property type="entry name" value="Ricin_B_lectin"/>
    <property type="match status" value="1"/>
</dbReference>
<dbReference type="PROSITE" id="PS50231">
    <property type="entry name" value="RICIN_B_LECTIN"/>
    <property type="match status" value="1"/>
</dbReference>
<gene>
    <name evidence="3" type="ORF">KDL01_17365</name>
</gene>
<dbReference type="Proteomes" id="UP000675781">
    <property type="component" value="Unassembled WGS sequence"/>
</dbReference>
<evidence type="ECO:0000313" key="4">
    <source>
        <dbReference type="Proteomes" id="UP000675781"/>
    </source>
</evidence>
<dbReference type="InterPro" id="IPR035992">
    <property type="entry name" value="Ricin_B-like_lectins"/>
</dbReference>
<comment type="caution">
    <text evidence="3">The sequence shown here is derived from an EMBL/GenBank/DDBJ whole genome shotgun (WGS) entry which is preliminary data.</text>
</comment>
<keyword evidence="4" id="KW-1185">Reference proteome</keyword>
<dbReference type="InterPro" id="IPR000772">
    <property type="entry name" value="Ricin_B_lectin"/>
</dbReference>
<dbReference type="Gene3D" id="2.80.10.50">
    <property type="match status" value="1"/>
</dbReference>
<evidence type="ECO:0000259" key="2">
    <source>
        <dbReference type="SMART" id="SM00458"/>
    </source>
</evidence>